<dbReference type="PIRSF" id="PIRSF006324">
    <property type="entry name" value="LeuE"/>
    <property type="match status" value="1"/>
</dbReference>
<evidence type="ECO:0000313" key="8">
    <source>
        <dbReference type="Proteomes" id="UP000265768"/>
    </source>
</evidence>
<evidence type="ECO:0000256" key="3">
    <source>
        <dbReference type="ARBA" id="ARBA00022692"/>
    </source>
</evidence>
<evidence type="ECO:0000256" key="5">
    <source>
        <dbReference type="ARBA" id="ARBA00023136"/>
    </source>
</evidence>
<keyword evidence="3 6" id="KW-0812">Transmembrane</keyword>
<keyword evidence="2" id="KW-1003">Cell membrane</keyword>
<keyword evidence="8" id="KW-1185">Reference proteome</keyword>
<accession>A0A3A4ATV5</accession>
<sequence>MALTPGPNMIYLISRSIAQGPRAGLVSLGGTAVGFVVYLAATCLGLTAIFALVPAAYTAIKLAGAAYLLWMAWRTLRPGGVSIFDPKPLPPVSSPRLFTMGLVTNLLNPKVAILYVSLLPQFIDPAGDVLGQSLALGAAQISCSMVVNTAAILAAGSLSAFLARRPLWLRAQRYVMGTVLGALAVHLATDRSRAALPTPS</sequence>
<dbReference type="GO" id="GO:0015171">
    <property type="term" value="F:amino acid transmembrane transporter activity"/>
    <property type="evidence" value="ECO:0007669"/>
    <property type="project" value="TreeGrafter"/>
</dbReference>
<keyword evidence="5 6" id="KW-0472">Membrane</keyword>
<dbReference type="Pfam" id="PF01810">
    <property type="entry name" value="LysE"/>
    <property type="match status" value="1"/>
</dbReference>
<protein>
    <submittedName>
        <fullName evidence="7">LysE family translocator</fullName>
    </submittedName>
</protein>
<dbReference type="PANTHER" id="PTHR30086:SF20">
    <property type="entry name" value="ARGININE EXPORTER PROTEIN ARGO-RELATED"/>
    <property type="match status" value="1"/>
</dbReference>
<feature type="transmembrane region" description="Helical" evidence="6">
    <location>
        <begin position="59"/>
        <end position="76"/>
    </location>
</feature>
<dbReference type="Proteomes" id="UP000265768">
    <property type="component" value="Unassembled WGS sequence"/>
</dbReference>
<reference evidence="7 8" key="1">
    <citation type="submission" date="2018-09" db="EMBL/GenBank/DDBJ databases">
        <title>YIM 75507 draft genome.</title>
        <authorList>
            <person name="Tang S."/>
            <person name="Feng Y."/>
        </authorList>
    </citation>
    <scope>NUCLEOTIDE SEQUENCE [LARGE SCALE GENOMIC DNA]</scope>
    <source>
        <strain evidence="7 8">YIM 75507</strain>
    </source>
</reference>
<feature type="transmembrane region" description="Helical" evidence="6">
    <location>
        <begin position="25"/>
        <end position="53"/>
    </location>
</feature>
<evidence type="ECO:0000313" key="7">
    <source>
        <dbReference type="EMBL" id="RJL24858.1"/>
    </source>
</evidence>
<proteinExistence type="predicted"/>
<gene>
    <name evidence="7" type="ORF">D5H75_28685</name>
</gene>
<evidence type="ECO:0000256" key="2">
    <source>
        <dbReference type="ARBA" id="ARBA00022475"/>
    </source>
</evidence>
<evidence type="ECO:0000256" key="4">
    <source>
        <dbReference type="ARBA" id="ARBA00022989"/>
    </source>
</evidence>
<dbReference type="GO" id="GO:0005886">
    <property type="term" value="C:plasma membrane"/>
    <property type="evidence" value="ECO:0007669"/>
    <property type="project" value="UniProtKB-SubCell"/>
</dbReference>
<evidence type="ECO:0000256" key="1">
    <source>
        <dbReference type="ARBA" id="ARBA00004651"/>
    </source>
</evidence>
<name>A0A3A4ATV5_9ACTN</name>
<evidence type="ECO:0000256" key="6">
    <source>
        <dbReference type="SAM" id="Phobius"/>
    </source>
</evidence>
<organism evidence="7 8">
    <name type="scientific">Bailinhaonella thermotolerans</name>
    <dbReference type="NCBI Taxonomy" id="1070861"/>
    <lineage>
        <taxon>Bacteria</taxon>
        <taxon>Bacillati</taxon>
        <taxon>Actinomycetota</taxon>
        <taxon>Actinomycetes</taxon>
        <taxon>Streptosporangiales</taxon>
        <taxon>Streptosporangiaceae</taxon>
        <taxon>Bailinhaonella</taxon>
    </lineage>
</organism>
<dbReference type="InterPro" id="IPR001123">
    <property type="entry name" value="LeuE-type"/>
</dbReference>
<dbReference type="EMBL" id="QZEY01000014">
    <property type="protein sequence ID" value="RJL24858.1"/>
    <property type="molecule type" value="Genomic_DNA"/>
</dbReference>
<comment type="caution">
    <text evidence="7">The sequence shown here is derived from an EMBL/GenBank/DDBJ whole genome shotgun (WGS) entry which is preliminary data.</text>
</comment>
<keyword evidence="4 6" id="KW-1133">Transmembrane helix</keyword>
<comment type="subcellular location">
    <subcellularLocation>
        <location evidence="1">Cell membrane</location>
        <topology evidence="1">Multi-pass membrane protein</topology>
    </subcellularLocation>
</comment>
<feature type="transmembrane region" description="Helical" evidence="6">
    <location>
        <begin position="138"/>
        <end position="163"/>
    </location>
</feature>
<dbReference type="OrthoDB" id="3175972at2"/>
<dbReference type="AlphaFoldDB" id="A0A3A4ATV5"/>
<dbReference type="PANTHER" id="PTHR30086">
    <property type="entry name" value="ARGININE EXPORTER PROTEIN ARGO"/>
    <property type="match status" value="1"/>
</dbReference>